<feature type="transmembrane region" description="Helical" evidence="1">
    <location>
        <begin position="54"/>
        <end position="82"/>
    </location>
</feature>
<evidence type="ECO:0000313" key="3">
    <source>
        <dbReference type="Proteomes" id="UP000198891"/>
    </source>
</evidence>
<keyword evidence="3" id="KW-1185">Reference proteome</keyword>
<sequence>MAIAFSALAYLPAQNIVPSLITTLLQFVILVAAITASAITASRALRCAPRSHGWAAWLALGIDAATMITFVAPLTVAIIAILTEGYYG</sequence>
<name>A0A1H3JVB6_9MICO</name>
<evidence type="ECO:0000256" key="1">
    <source>
        <dbReference type="SAM" id="Phobius"/>
    </source>
</evidence>
<evidence type="ECO:0000313" key="2">
    <source>
        <dbReference type="EMBL" id="SDY43892.1"/>
    </source>
</evidence>
<feature type="transmembrane region" description="Helical" evidence="1">
    <location>
        <begin position="23"/>
        <end position="42"/>
    </location>
</feature>
<keyword evidence="1" id="KW-1133">Transmembrane helix</keyword>
<protein>
    <submittedName>
        <fullName evidence="2">Uncharacterized protein</fullName>
    </submittedName>
</protein>
<reference evidence="2 3" key="1">
    <citation type="submission" date="2016-10" db="EMBL/GenBank/DDBJ databases">
        <authorList>
            <person name="de Groot N.N."/>
        </authorList>
    </citation>
    <scope>NUCLEOTIDE SEQUENCE [LARGE SCALE GENOMIC DNA]</scope>
    <source>
        <strain evidence="2 3">CGMCC 4.3491</strain>
    </source>
</reference>
<dbReference type="EMBL" id="FNPZ01000001">
    <property type="protein sequence ID" value="SDY43892.1"/>
    <property type="molecule type" value="Genomic_DNA"/>
</dbReference>
<dbReference type="Proteomes" id="UP000198891">
    <property type="component" value="Unassembled WGS sequence"/>
</dbReference>
<proteinExistence type="predicted"/>
<keyword evidence="1" id="KW-0472">Membrane</keyword>
<accession>A0A1H3JVB6</accession>
<keyword evidence="1" id="KW-0812">Transmembrane</keyword>
<organism evidence="2 3">
    <name type="scientific">Herbiconiux ginsengi</name>
    <dbReference type="NCBI Taxonomy" id="381665"/>
    <lineage>
        <taxon>Bacteria</taxon>
        <taxon>Bacillati</taxon>
        <taxon>Actinomycetota</taxon>
        <taxon>Actinomycetes</taxon>
        <taxon>Micrococcales</taxon>
        <taxon>Microbacteriaceae</taxon>
        <taxon>Herbiconiux</taxon>
    </lineage>
</organism>
<dbReference type="STRING" id="381665.SAMN05216554_0324"/>
<dbReference type="AlphaFoldDB" id="A0A1H3JVB6"/>
<gene>
    <name evidence="2" type="ORF">SAMN05216554_0324</name>
</gene>